<reference evidence="2" key="1">
    <citation type="submission" date="2024-07" db="EMBL/GenBank/DDBJ databases">
        <title>Two chromosome-level genome assemblies of Korean endemic species Abeliophyllum distichum and Forsythia ovata (Oleaceae).</title>
        <authorList>
            <person name="Jang H."/>
        </authorList>
    </citation>
    <scope>NUCLEOTIDE SEQUENCE [LARGE SCALE GENOMIC DNA]</scope>
</reference>
<comment type="caution">
    <text evidence="1">The sequence shown here is derived from an EMBL/GenBank/DDBJ whole genome shotgun (WGS) entry which is preliminary data.</text>
</comment>
<sequence>MDVDHKPIAIQELLFNFTGDSLVLRGKITLAVDFGELPCHLKKFMEFLVVDTRSAYHRVLSRLVLKDLQVVASIYYLTMKFLTPEPMDIYLEKTEEDRVLDEGLDPKIICSDLLALPAEELEAFPVNPSDNFQMLQLGQKLEEGMKKEMK</sequence>
<dbReference type="AlphaFoldDB" id="A0ABD1QYP2"/>
<proteinExistence type="predicted"/>
<protein>
    <submittedName>
        <fullName evidence="1">Uncharacterized protein</fullName>
    </submittedName>
</protein>
<gene>
    <name evidence="1" type="ORF">Adt_33020</name>
</gene>
<keyword evidence="2" id="KW-1185">Reference proteome</keyword>
<dbReference type="Proteomes" id="UP001604336">
    <property type="component" value="Unassembled WGS sequence"/>
</dbReference>
<evidence type="ECO:0000313" key="1">
    <source>
        <dbReference type="EMBL" id="KAL2480054.1"/>
    </source>
</evidence>
<dbReference type="EMBL" id="JBFOLK010000010">
    <property type="protein sequence ID" value="KAL2480054.1"/>
    <property type="molecule type" value="Genomic_DNA"/>
</dbReference>
<name>A0ABD1QYP2_9LAMI</name>
<accession>A0ABD1QYP2</accession>
<organism evidence="1 2">
    <name type="scientific">Abeliophyllum distichum</name>
    <dbReference type="NCBI Taxonomy" id="126358"/>
    <lineage>
        <taxon>Eukaryota</taxon>
        <taxon>Viridiplantae</taxon>
        <taxon>Streptophyta</taxon>
        <taxon>Embryophyta</taxon>
        <taxon>Tracheophyta</taxon>
        <taxon>Spermatophyta</taxon>
        <taxon>Magnoliopsida</taxon>
        <taxon>eudicotyledons</taxon>
        <taxon>Gunneridae</taxon>
        <taxon>Pentapetalae</taxon>
        <taxon>asterids</taxon>
        <taxon>lamiids</taxon>
        <taxon>Lamiales</taxon>
        <taxon>Oleaceae</taxon>
        <taxon>Forsythieae</taxon>
        <taxon>Abeliophyllum</taxon>
    </lineage>
</organism>
<evidence type="ECO:0000313" key="2">
    <source>
        <dbReference type="Proteomes" id="UP001604336"/>
    </source>
</evidence>